<keyword evidence="1" id="KW-0472">Membrane</keyword>
<dbReference type="KEGG" id="gtr:GLOTRDRAFT_132580"/>
<feature type="transmembrane region" description="Helical" evidence="1">
    <location>
        <begin position="56"/>
        <end position="74"/>
    </location>
</feature>
<dbReference type="AlphaFoldDB" id="S7PWK5"/>
<keyword evidence="3" id="KW-1185">Reference proteome</keyword>
<feature type="transmembrane region" description="Helical" evidence="1">
    <location>
        <begin position="108"/>
        <end position="131"/>
    </location>
</feature>
<keyword evidence="1" id="KW-1133">Transmembrane helix</keyword>
<dbReference type="RefSeq" id="XP_007869665.1">
    <property type="nucleotide sequence ID" value="XM_007871474.1"/>
</dbReference>
<evidence type="ECO:0000313" key="2">
    <source>
        <dbReference type="EMBL" id="EPQ51762.1"/>
    </source>
</evidence>
<organism evidence="2 3">
    <name type="scientific">Gloeophyllum trabeum (strain ATCC 11539 / FP-39264 / Madison 617)</name>
    <name type="common">Brown rot fungus</name>
    <dbReference type="NCBI Taxonomy" id="670483"/>
    <lineage>
        <taxon>Eukaryota</taxon>
        <taxon>Fungi</taxon>
        <taxon>Dikarya</taxon>
        <taxon>Basidiomycota</taxon>
        <taxon>Agaricomycotina</taxon>
        <taxon>Agaricomycetes</taxon>
        <taxon>Gloeophyllales</taxon>
        <taxon>Gloeophyllaceae</taxon>
        <taxon>Gloeophyllum</taxon>
    </lineage>
</organism>
<keyword evidence="1" id="KW-0812">Transmembrane</keyword>
<evidence type="ECO:0000313" key="3">
    <source>
        <dbReference type="Proteomes" id="UP000030669"/>
    </source>
</evidence>
<reference evidence="2 3" key="1">
    <citation type="journal article" date="2012" name="Science">
        <title>The Paleozoic origin of enzymatic lignin decomposition reconstructed from 31 fungal genomes.</title>
        <authorList>
            <person name="Floudas D."/>
            <person name="Binder M."/>
            <person name="Riley R."/>
            <person name="Barry K."/>
            <person name="Blanchette R.A."/>
            <person name="Henrissat B."/>
            <person name="Martinez A.T."/>
            <person name="Otillar R."/>
            <person name="Spatafora J.W."/>
            <person name="Yadav J.S."/>
            <person name="Aerts A."/>
            <person name="Benoit I."/>
            <person name="Boyd A."/>
            <person name="Carlson A."/>
            <person name="Copeland A."/>
            <person name="Coutinho P.M."/>
            <person name="de Vries R.P."/>
            <person name="Ferreira P."/>
            <person name="Findley K."/>
            <person name="Foster B."/>
            <person name="Gaskell J."/>
            <person name="Glotzer D."/>
            <person name="Gorecki P."/>
            <person name="Heitman J."/>
            <person name="Hesse C."/>
            <person name="Hori C."/>
            <person name="Igarashi K."/>
            <person name="Jurgens J.A."/>
            <person name="Kallen N."/>
            <person name="Kersten P."/>
            <person name="Kohler A."/>
            <person name="Kuees U."/>
            <person name="Kumar T.K.A."/>
            <person name="Kuo A."/>
            <person name="LaButti K."/>
            <person name="Larrondo L.F."/>
            <person name="Lindquist E."/>
            <person name="Ling A."/>
            <person name="Lombard V."/>
            <person name="Lucas S."/>
            <person name="Lundell T."/>
            <person name="Martin R."/>
            <person name="McLaughlin D.J."/>
            <person name="Morgenstern I."/>
            <person name="Morin E."/>
            <person name="Murat C."/>
            <person name="Nagy L.G."/>
            <person name="Nolan M."/>
            <person name="Ohm R.A."/>
            <person name="Patyshakuliyeva A."/>
            <person name="Rokas A."/>
            <person name="Ruiz-Duenas F.J."/>
            <person name="Sabat G."/>
            <person name="Salamov A."/>
            <person name="Samejima M."/>
            <person name="Schmutz J."/>
            <person name="Slot J.C."/>
            <person name="St John F."/>
            <person name="Stenlid J."/>
            <person name="Sun H."/>
            <person name="Sun S."/>
            <person name="Syed K."/>
            <person name="Tsang A."/>
            <person name="Wiebenga A."/>
            <person name="Young D."/>
            <person name="Pisabarro A."/>
            <person name="Eastwood D.C."/>
            <person name="Martin F."/>
            <person name="Cullen D."/>
            <person name="Grigoriev I.V."/>
            <person name="Hibbett D.S."/>
        </authorList>
    </citation>
    <scope>NUCLEOTIDE SEQUENCE [LARGE SCALE GENOMIC DNA]</scope>
    <source>
        <strain evidence="2 3">ATCC 11539</strain>
    </source>
</reference>
<proteinExistence type="predicted"/>
<sequence length="139" mass="14880">MSEPDVEFMGAEMNDSKPSSEPFSAGNLIALGGITTFPFLLANLFVARRVQDRHTLAVGSAIGLAGLLLMIALLKRNNVQIGTLPGEWNSRISLAIQYSNYTGRVTEAVWGGAGVKIAVVGIGGVMFRTLWRDLKAKMG</sequence>
<dbReference type="Proteomes" id="UP000030669">
    <property type="component" value="Unassembled WGS sequence"/>
</dbReference>
<dbReference type="EMBL" id="KB469309">
    <property type="protein sequence ID" value="EPQ51762.1"/>
    <property type="molecule type" value="Genomic_DNA"/>
</dbReference>
<dbReference type="HOGENOM" id="CLU_1845310_0_0_1"/>
<gene>
    <name evidence="2" type="ORF">GLOTRDRAFT_132580</name>
</gene>
<feature type="transmembrane region" description="Helical" evidence="1">
    <location>
        <begin position="23"/>
        <end position="44"/>
    </location>
</feature>
<dbReference type="eggNOG" id="KOG2325">
    <property type="taxonomic scope" value="Eukaryota"/>
</dbReference>
<accession>S7PWK5</accession>
<protein>
    <submittedName>
        <fullName evidence="2">Uncharacterized protein</fullName>
    </submittedName>
</protein>
<name>S7PWK5_GLOTA</name>
<evidence type="ECO:0000256" key="1">
    <source>
        <dbReference type="SAM" id="Phobius"/>
    </source>
</evidence>
<dbReference type="GeneID" id="19302530"/>